<comment type="caution">
    <text evidence="1">The sequence shown here is derived from an EMBL/GenBank/DDBJ whole genome shotgun (WGS) entry which is preliminary data.</text>
</comment>
<dbReference type="InterPro" id="IPR003737">
    <property type="entry name" value="GlcNAc_PI_deacetylase-related"/>
</dbReference>
<evidence type="ECO:0000313" key="1">
    <source>
        <dbReference type="EMBL" id="PIU73325.1"/>
    </source>
</evidence>
<dbReference type="Gene3D" id="3.40.50.10320">
    <property type="entry name" value="LmbE-like"/>
    <property type="match status" value="1"/>
</dbReference>
<dbReference type="Proteomes" id="UP000231407">
    <property type="component" value="Unassembled WGS sequence"/>
</dbReference>
<dbReference type="GO" id="GO:0016811">
    <property type="term" value="F:hydrolase activity, acting on carbon-nitrogen (but not peptide) bonds, in linear amides"/>
    <property type="evidence" value="ECO:0007669"/>
    <property type="project" value="TreeGrafter"/>
</dbReference>
<dbReference type="Pfam" id="PF02585">
    <property type="entry name" value="PIG-L"/>
    <property type="match status" value="1"/>
</dbReference>
<gene>
    <name evidence="1" type="ORF">COS78_02920</name>
</gene>
<accession>A0A2M7ARS4</accession>
<dbReference type="AlphaFoldDB" id="A0A2M7ARS4"/>
<dbReference type="InterPro" id="IPR024078">
    <property type="entry name" value="LmbE-like_dom_sf"/>
</dbReference>
<dbReference type="PANTHER" id="PTHR12993:SF11">
    <property type="entry name" value="N-ACETYLGLUCOSAMINYL-PHOSPHATIDYLINOSITOL DE-N-ACETYLASE"/>
    <property type="match status" value="1"/>
</dbReference>
<name>A0A2M7ARS4_9BACT</name>
<dbReference type="SUPFAM" id="SSF102588">
    <property type="entry name" value="LmbE-like"/>
    <property type="match status" value="1"/>
</dbReference>
<reference evidence="2" key="1">
    <citation type="submission" date="2017-09" db="EMBL/GenBank/DDBJ databases">
        <title>Depth-based differentiation of microbial function through sediment-hosted aquifers and enrichment of novel symbionts in the deep terrestrial subsurface.</title>
        <authorList>
            <person name="Probst A.J."/>
            <person name="Ladd B."/>
            <person name="Jarett J.K."/>
            <person name="Geller-Mcgrath D.E."/>
            <person name="Sieber C.M.K."/>
            <person name="Emerson J.B."/>
            <person name="Anantharaman K."/>
            <person name="Thomas B.C."/>
            <person name="Malmstrom R."/>
            <person name="Stieglmeier M."/>
            <person name="Klingl A."/>
            <person name="Woyke T."/>
            <person name="Ryan C.M."/>
            <person name="Banfield J.F."/>
        </authorList>
    </citation>
    <scope>NUCLEOTIDE SEQUENCE [LARGE SCALE GENOMIC DNA]</scope>
</reference>
<protein>
    <recommendedName>
        <fullName evidence="3">PIG-L family deacetylase</fullName>
    </recommendedName>
</protein>
<dbReference type="PANTHER" id="PTHR12993">
    <property type="entry name" value="N-ACETYLGLUCOSAMINYL-PHOSPHATIDYLINOSITOL DE-N-ACETYLASE-RELATED"/>
    <property type="match status" value="1"/>
</dbReference>
<proteinExistence type="predicted"/>
<evidence type="ECO:0008006" key="3">
    <source>
        <dbReference type="Google" id="ProtNLM"/>
    </source>
</evidence>
<dbReference type="EMBL" id="PEWA01000039">
    <property type="protein sequence ID" value="PIU73325.1"/>
    <property type="molecule type" value="Genomic_DNA"/>
</dbReference>
<sequence>MRQPVTDAYQKIFNGKKKILVVFAHPDDLELYCGGTVARLIADGRSVRSVKITSGEMGSRQEKIASDELLSIREKEDSASMSKLGITSENNIYLRLGDGKVENNLETIGKVARQIRLFQPDLIITHNPQNLVIRFDQNVSWFNHRDHRYTGQVVIDASYPYARDLLFYPEHFQDPQAQSWICTQFLFVDSYDHQDSIFVDVTDFIVKRVAAHAQHSSQYSVKDAQGSADFFTKKWDPENKKNFETFRYVIVD</sequence>
<evidence type="ECO:0000313" key="2">
    <source>
        <dbReference type="Proteomes" id="UP000231407"/>
    </source>
</evidence>
<organism evidence="1 2">
    <name type="scientific">Candidatus Shapirobacteria bacterium CG06_land_8_20_14_3_00_40_12</name>
    <dbReference type="NCBI Taxonomy" id="1974881"/>
    <lineage>
        <taxon>Bacteria</taxon>
        <taxon>Candidatus Shapironibacteriota</taxon>
    </lineage>
</organism>